<dbReference type="AlphaFoldDB" id="A0AAD3DHT9"/>
<feature type="region of interest" description="Disordered" evidence="1">
    <location>
        <begin position="1"/>
        <end position="187"/>
    </location>
</feature>
<feature type="compositionally biased region" description="Acidic residues" evidence="1">
    <location>
        <begin position="94"/>
        <end position="111"/>
    </location>
</feature>
<feature type="compositionally biased region" description="Low complexity" evidence="1">
    <location>
        <begin position="60"/>
        <end position="71"/>
    </location>
</feature>
<comment type="caution">
    <text evidence="2">The sequence shown here is derived from an EMBL/GenBank/DDBJ whole genome shotgun (WGS) entry which is preliminary data.</text>
</comment>
<reference evidence="2 3" key="1">
    <citation type="journal article" date="2021" name="Sci. Rep.">
        <title>Genome sequencing of the multicellular alga Astrephomene provides insights into convergent evolution of germ-soma differentiation.</title>
        <authorList>
            <person name="Yamashita S."/>
            <person name="Yamamoto K."/>
            <person name="Matsuzaki R."/>
            <person name="Suzuki S."/>
            <person name="Yamaguchi H."/>
            <person name="Hirooka S."/>
            <person name="Minakuchi Y."/>
            <person name="Miyagishima S."/>
            <person name="Kawachi M."/>
            <person name="Toyoda A."/>
            <person name="Nozaki H."/>
        </authorList>
    </citation>
    <scope>NUCLEOTIDE SEQUENCE [LARGE SCALE GENOMIC DNA]</scope>
    <source>
        <strain evidence="2 3">NIES-4017</strain>
    </source>
</reference>
<proteinExistence type="predicted"/>
<name>A0AAD3DHT9_9CHLO</name>
<gene>
    <name evidence="2" type="ORF">Agub_g2943</name>
</gene>
<evidence type="ECO:0000256" key="1">
    <source>
        <dbReference type="SAM" id="MobiDB-lite"/>
    </source>
</evidence>
<keyword evidence="3" id="KW-1185">Reference proteome</keyword>
<feature type="compositionally biased region" description="Acidic residues" evidence="1">
    <location>
        <begin position="21"/>
        <end position="31"/>
    </location>
</feature>
<sequence>MGKSRGGKYHSKGKPRRGPAEEEEGSEEEEYEPQRGIGAQRANVGMLPPSDSEDEEGEPAAKPAAKATGEASTSQPAAASGGQGKNAGKMPPSDSDEEGSGSDDDSDDDPTPEYLRAAPTARKKEPEVEPRSEEQVRKDLERLELIRKKREEDRLKRIATEGWDRFAPVSETNKPPGHVPSDHPSKQ</sequence>
<protein>
    <recommendedName>
        <fullName evidence="4">Casein kinase substrate phosphoprotein PP28 domain-containing protein</fullName>
    </recommendedName>
</protein>
<feature type="compositionally biased region" description="Basic residues" evidence="1">
    <location>
        <begin position="1"/>
        <end position="17"/>
    </location>
</feature>
<dbReference type="Proteomes" id="UP001054857">
    <property type="component" value="Unassembled WGS sequence"/>
</dbReference>
<dbReference type="EMBL" id="BMAR01000002">
    <property type="protein sequence ID" value="GFR42101.1"/>
    <property type="molecule type" value="Genomic_DNA"/>
</dbReference>
<feature type="compositionally biased region" description="Basic and acidic residues" evidence="1">
    <location>
        <begin position="122"/>
        <end position="164"/>
    </location>
</feature>
<evidence type="ECO:0000313" key="3">
    <source>
        <dbReference type="Proteomes" id="UP001054857"/>
    </source>
</evidence>
<evidence type="ECO:0000313" key="2">
    <source>
        <dbReference type="EMBL" id="GFR42101.1"/>
    </source>
</evidence>
<accession>A0AAD3DHT9</accession>
<organism evidence="2 3">
    <name type="scientific">Astrephomene gubernaculifera</name>
    <dbReference type="NCBI Taxonomy" id="47775"/>
    <lineage>
        <taxon>Eukaryota</taxon>
        <taxon>Viridiplantae</taxon>
        <taxon>Chlorophyta</taxon>
        <taxon>core chlorophytes</taxon>
        <taxon>Chlorophyceae</taxon>
        <taxon>CS clade</taxon>
        <taxon>Chlamydomonadales</taxon>
        <taxon>Astrephomenaceae</taxon>
        <taxon>Astrephomene</taxon>
    </lineage>
</organism>
<evidence type="ECO:0008006" key="4">
    <source>
        <dbReference type="Google" id="ProtNLM"/>
    </source>
</evidence>